<dbReference type="GO" id="GO:0005758">
    <property type="term" value="C:mitochondrial intermembrane space"/>
    <property type="evidence" value="ECO:0007669"/>
    <property type="project" value="UniProtKB-SubCell"/>
</dbReference>
<evidence type="ECO:0000256" key="8">
    <source>
        <dbReference type="ARBA" id="ARBA00023140"/>
    </source>
</evidence>
<keyword evidence="14" id="KW-1185">Reference proteome</keyword>
<dbReference type="AlphaFoldDB" id="A0A2U1MLJ4"/>
<evidence type="ECO:0000256" key="9">
    <source>
        <dbReference type="ARBA" id="ARBA00023157"/>
    </source>
</evidence>
<evidence type="ECO:0000313" key="13">
    <source>
        <dbReference type="EMBL" id="PWA62119.1"/>
    </source>
</evidence>
<keyword evidence="7" id="KW-0496">Mitochondrion</keyword>
<keyword evidence="9" id="KW-1015">Disulfide bond</keyword>
<dbReference type="STRING" id="35608.A0A2U1MLJ4"/>
<dbReference type="FunFam" id="1.10.287.2900:FF:000003">
    <property type="entry name" value="mitochondrial intermembrane space import and assembly protein 40"/>
    <property type="match status" value="1"/>
</dbReference>
<accession>A0A2U1MLJ4</accession>
<dbReference type="GO" id="GO:0005782">
    <property type="term" value="C:peroxisomal matrix"/>
    <property type="evidence" value="ECO:0007669"/>
    <property type="project" value="UniProtKB-SubCell"/>
</dbReference>
<evidence type="ECO:0000256" key="6">
    <source>
        <dbReference type="ARBA" id="ARBA00023010"/>
    </source>
</evidence>
<sequence length="144" mass="15929">MVQDQSKTTDAVVVNTHESPQSMESLLAEATMYGHDDENASLEDKAKKALDCPCIQDLRSGPCGSQLSEAFLCFLKSTHEEKGFDCVQPFVALQRCIKTNPNAFPKEVFENSGEENQEKPKPTQAYKFNPSHMVGNTKQGESNV</sequence>
<dbReference type="PANTHER" id="PTHR21622:SF0">
    <property type="entry name" value="COILED-COIL-HELIX-COILED-COIL-HELIX DOMAIN CONTAINING 4"/>
    <property type="match status" value="1"/>
</dbReference>
<evidence type="ECO:0000256" key="12">
    <source>
        <dbReference type="SAM" id="MobiDB-lite"/>
    </source>
</evidence>
<evidence type="ECO:0000256" key="4">
    <source>
        <dbReference type="ARBA" id="ARBA00022927"/>
    </source>
</evidence>
<keyword evidence="6" id="KW-0811">Translocation</keyword>
<keyword evidence="3" id="KW-0813">Transport</keyword>
<keyword evidence="5" id="KW-0560">Oxidoreductase</keyword>
<feature type="region of interest" description="Disordered" evidence="12">
    <location>
        <begin position="107"/>
        <end position="144"/>
    </location>
</feature>
<dbReference type="GO" id="GO:0015035">
    <property type="term" value="F:protein-disulfide reductase activity"/>
    <property type="evidence" value="ECO:0007669"/>
    <property type="project" value="InterPro"/>
</dbReference>
<keyword evidence="10" id="KW-0676">Redox-active center</keyword>
<evidence type="ECO:0000256" key="1">
    <source>
        <dbReference type="ARBA" id="ARBA00004253"/>
    </source>
</evidence>
<evidence type="ECO:0000313" key="14">
    <source>
        <dbReference type="Proteomes" id="UP000245207"/>
    </source>
</evidence>
<dbReference type="PANTHER" id="PTHR21622">
    <property type="entry name" value="COILED-COIL-HELIX-COILED-COIL-HELIX DOMAIN CONTAINING 4"/>
    <property type="match status" value="1"/>
</dbReference>
<keyword evidence="4" id="KW-0653">Protein transport</keyword>
<comment type="caution">
    <text evidence="13">The sequence shown here is derived from an EMBL/GenBank/DDBJ whole genome shotgun (WGS) entry which is preliminary data.</text>
</comment>
<reference evidence="13 14" key="1">
    <citation type="journal article" date="2018" name="Mol. Plant">
        <title>The genome of Artemisia annua provides insight into the evolution of Asteraceae family and artemisinin biosynthesis.</title>
        <authorList>
            <person name="Shen Q."/>
            <person name="Zhang L."/>
            <person name="Liao Z."/>
            <person name="Wang S."/>
            <person name="Yan T."/>
            <person name="Shi P."/>
            <person name="Liu M."/>
            <person name="Fu X."/>
            <person name="Pan Q."/>
            <person name="Wang Y."/>
            <person name="Lv Z."/>
            <person name="Lu X."/>
            <person name="Zhang F."/>
            <person name="Jiang W."/>
            <person name="Ma Y."/>
            <person name="Chen M."/>
            <person name="Hao X."/>
            <person name="Li L."/>
            <person name="Tang Y."/>
            <person name="Lv G."/>
            <person name="Zhou Y."/>
            <person name="Sun X."/>
            <person name="Brodelius P.E."/>
            <person name="Rose J.K.C."/>
            <person name="Tang K."/>
        </authorList>
    </citation>
    <scope>NUCLEOTIDE SEQUENCE [LARGE SCALE GENOMIC DNA]</scope>
    <source>
        <strain evidence="14">cv. Huhao1</strain>
        <tissue evidence="13">Leaf</tissue>
    </source>
</reference>
<feature type="compositionally biased region" description="Polar residues" evidence="12">
    <location>
        <begin position="134"/>
        <end position="144"/>
    </location>
</feature>
<dbReference type="Proteomes" id="UP000245207">
    <property type="component" value="Unassembled WGS sequence"/>
</dbReference>
<dbReference type="EMBL" id="PKPP01004940">
    <property type="protein sequence ID" value="PWA62119.1"/>
    <property type="molecule type" value="Genomic_DNA"/>
</dbReference>
<name>A0A2U1MLJ4_ARTAN</name>
<dbReference type="OrthoDB" id="7481291at2759"/>
<organism evidence="13 14">
    <name type="scientific">Artemisia annua</name>
    <name type="common">Sweet wormwood</name>
    <dbReference type="NCBI Taxonomy" id="35608"/>
    <lineage>
        <taxon>Eukaryota</taxon>
        <taxon>Viridiplantae</taxon>
        <taxon>Streptophyta</taxon>
        <taxon>Embryophyta</taxon>
        <taxon>Tracheophyta</taxon>
        <taxon>Spermatophyta</taxon>
        <taxon>Magnoliopsida</taxon>
        <taxon>eudicotyledons</taxon>
        <taxon>Gunneridae</taxon>
        <taxon>Pentapetalae</taxon>
        <taxon>asterids</taxon>
        <taxon>campanulids</taxon>
        <taxon>Asterales</taxon>
        <taxon>Asteraceae</taxon>
        <taxon>Asteroideae</taxon>
        <taxon>Anthemideae</taxon>
        <taxon>Artemisiinae</taxon>
        <taxon>Artemisia</taxon>
    </lineage>
</organism>
<dbReference type="InterPro" id="IPR039289">
    <property type="entry name" value="CHCHD4"/>
</dbReference>
<evidence type="ECO:0000256" key="7">
    <source>
        <dbReference type="ARBA" id="ARBA00023128"/>
    </source>
</evidence>
<evidence type="ECO:0000256" key="5">
    <source>
        <dbReference type="ARBA" id="ARBA00023002"/>
    </source>
</evidence>
<evidence type="ECO:0000256" key="3">
    <source>
        <dbReference type="ARBA" id="ARBA00022448"/>
    </source>
</evidence>
<gene>
    <name evidence="13" type="ORF">CTI12_AA366740</name>
</gene>
<evidence type="ECO:0000256" key="11">
    <source>
        <dbReference type="ARBA" id="ARBA00067557"/>
    </source>
</evidence>
<keyword evidence="8" id="KW-0576">Peroxisome</keyword>
<proteinExistence type="predicted"/>
<evidence type="ECO:0000256" key="10">
    <source>
        <dbReference type="ARBA" id="ARBA00023284"/>
    </source>
</evidence>
<protein>
    <recommendedName>
        <fullName evidence="11">Mitochondrial intermembrane space import and assembly protein 40 homolog</fullName>
    </recommendedName>
</protein>
<evidence type="ECO:0000256" key="2">
    <source>
        <dbReference type="ARBA" id="ARBA00004569"/>
    </source>
</evidence>
<dbReference type="Gene3D" id="1.10.287.2900">
    <property type="match status" value="1"/>
</dbReference>
<comment type="subcellular location">
    <subcellularLocation>
        <location evidence="2">Mitochondrion intermembrane space</location>
    </subcellularLocation>
    <subcellularLocation>
        <location evidence="1">Peroxisome matrix</location>
    </subcellularLocation>
</comment>
<dbReference type="GO" id="GO:0045041">
    <property type="term" value="P:protein import into mitochondrial intermembrane space"/>
    <property type="evidence" value="ECO:0007669"/>
    <property type="project" value="InterPro"/>
</dbReference>